<organism evidence="10">
    <name type="scientific">Gongylonema pulchrum</name>
    <dbReference type="NCBI Taxonomy" id="637853"/>
    <lineage>
        <taxon>Eukaryota</taxon>
        <taxon>Metazoa</taxon>
        <taxon>Ecdysozoa</taxon>
        <taxon>Nematoda</taxon>
        <taxon>Chromadorea</taxon>
        <taxon>Rhabditida</taxon>
        <taxon>Spirurina</taxon>
        <taxon>Spiruromorpha</taxon>
        <taxon>Spiruroidea</taxon>
        <taxon>Gongylonematidae</taxon>
        <taxon>Gongylonema</taxon>
    </lineage>
</organism>
<evidence type="ECO:0000313" key="10">
    <source>
        <dbReference type="WBParaSite" id="GPUH_0001736801-mRNA-1"/>
    </source>
</evidence>
<evidence type="ECO:0000256" key="6">
    <source>
        <dbReference type="ARBA" id="ARBA00022989"/>
    </source>
</evidence>
<dbReference type="Pfam" id="PF00028">
    <property type="entry name" value="Cadherin"/>
    <property type="match status" value="2"/>
</dbReference>
<comment type="subcellular location">
    <subcellularLocation>
        <location evidence="1">Membrane</location>
    </subcellularLocation>
</comment>
<keyword evidence="5" id="KW-0130">Cell adhesion</keyword>
<dbReference type="SMART" id="SM00112">
    <property type="entry name" value="CA"/>
    <property type="match status" value="2"/>
</dbReference>
<dbReference type="WBParaSite" id="GPUH_0001736801-mRNA-1">
    <property type="protein sequence ID" value="GPUH_0001736801-mRNA-1"/>
    <property type="gene ID" value="GPUH_0001736801"/>
</dbReference>
<keyword evidence="2" id="KW-0812">Transmembrane</keyword>
<evidence type="ECO:0000256" key="3">
    <source>
        <dbReference type="ARBA" id="ARBA00022737"/>
    </source>
</evidence>
<sequence>LLVTGAEDGIDDVLSLYDFTIPEHAPKGHLRVNYGLKEALLQATDTYLDIKVISKIRPHMTKTVTVHITVSNQAGNALQWLHDPINLVVPENSPAGTFIGILRTNELHGSEKESSVEYRLSGHPRGISVDSHTGVIRATAPFDYEEWLPDPINLVVPENSPAGTFIGILRTNELHGREKEINVEYRLQGHPRGISVDSHTGVIRATAPFDYEEASMYSFKAVAQRADDAETSMECDVFLFISDRNDNPPRFRSHDSEVRISENTAPGYTVIQLEVDDLDTAVAQRADDAGTSTECDVFLFISDRNDNPPRFRSHDSEVRIPEDTAPGYTVIQLEVDDLDTDNEFIYEISAVGNERGLFGIKPDGQIFLLSSLDREQEAFHHLAITVYDRKNREYALKATTSVKIIVLDVNDNAPQFTSPTKYFIRNQIDTVEQNEFRILVEATDYGLPKRLSSATWITVVVLGNSKRLPTLKKIYHATVHEGAQVGQIVAQISNVSSSAAAVFGVMLKIEETLFSIYNYKSAFRNIGTKVYYVSLLLSVKSVCKNRTVYAVVS</sequence>
<evidence type="ECO:0000256" key="4">
    <source>
        <dbReference type="ARBA" id="ARBA00022837"/>
    </source>
</evidence>
<dbReference type="InterPro" id="IPR015919">
    <property type="entry name" value="Cadherin-like_sf"/>
</dbReference>
<keyword evidence="3" id="KW-0677">Repeat</keyword>
<keyword evidence="6" id="KW-1133">Transmembrane helix</keyword>
<evidence type="ECO:0000259" key="9">
    <source>
        <dbReference type="PROSITE" id="PS50268"/>
    </source>
</evidence>
<evidence type="ECO:0000256" key="7">
    <source>
        <dbReference type="ARBA" id="ARBA00023136"/>
    </source>
</evidence>
<protein>
    <submittedName>
        <fullName evidence="10">Cadherin</fullName>
    </submittedName>
</protein>
<dbReference type="Gene3D" id="2.60.40.60">
    <property type="entry name" value="Cadherins"/>
    <property type="match status" value="4"/>
</dbReference>
<feature type="domain" description="Cadherin" evidence="9">
    <location>
        <begin position="312"/>
        <end position="416"/>
    </location>
</feature>
<evidence type="ECO:0000256" key="2">
    <source>
        <dbReference type="ARBA" id="ARBA00022692"/>
    </source>
</evidence>
<dbReference type="PROSITE" id="PS00232">
    <property type="entry name" value="CADHERIN_1"/>
    <property type="match status" value="2"/>
</dbReference>
<dbReference type="PROSITE" id="PS50268">
    <property type="entry name" value="CADHERIN_2"/>
    <property type="match status" value="3"/>
</dbReference>
<dbReference type="AlphaFoldDB" id="A0A183E8Q5"/>
<reference evidence="10" key="1">
    <citation type="submission" date="2016-06" db="UniProtKB">
        <authorList>
            <consortium name="WormBaseParasite"/>
        </authorList>
    </citation>
    <scope>IDENTIFICATION</scope>
</reference>
<dbReference type="GO" id="GO:0005509">
    <property type="term" value="F:calcium ion binding"/>
    <property type="evidence" value="ECO:0007669"/>
    <property type="project" value="UniProtKB-UniRule"/>
</dbReference>
<dbReference type="InterPro" id="IPR020894">
    <property type="entry name" value="Cadherin_CS"/>
</dbReference>
<proteinExistence type="predicted"/>
<name>A0A183E8Q5_9BILA</name>
<dbReference type="GO" id="GO:0007156">
    <property type="term" value="P:homophilic cell adhesion via plasma membrane adhesion molecules"/>
    <property type="evidence" value="ECO:0007669"/>
    <property type="project" value="InterPro"/>
</dbReference>
<dbReference type="PRINTS" id="PR00205">
    <property type="entry name" value="CADHERIN"/>
</dbReference>
<dbReference type="SUPFAM" id="SSF49313">
    <property type="entry name" value="Cadherin-like"/>
    <property type="match status" value="4"/>
</dbReference>
<accession>A0A183E8Q5</accession>
<feature type="domain" description="Cadherin" evidence="9">
    <location>
        <begin position="81"/>
        <end position="146"/>
    </location>
</feature>
<dbReference type="InterPro" id="IPR002126">
    <property type="entry name" value="Cadherin-like_dom"/>
</dbReference>
<dbReference type="PANTHER" id="PTHR24025:SF23">
    <property type="entry name" value="NEURAL-CADHERIN"/>
    <property type="match status" value="1"/>
</dbReference>
<dbReference type="CDD" id="cd11304">
    <property type="entry name" value="Cadherin_repeat"/>
    <property type="match status" value="3"/>
</dbReference>
<evidence type="ECO:0000256" key="8">
    <source>
        <dbReference type="PROSITE-ProRule" id="PRU00043"/>
    </source>
</evidence>
<keyword evidence="4 8" id="KW-0106">Calcium</keyword>
<dbReference type="GO" id="GO:0005886">
    <property type="term" value="C:plasma membrane"/>
    <property type="evidence" value="ECO:0007669"/>
    <property type="project" value="InterPro"/>
</dbReference>
<dbReference type="PANTHER" id="PTHR24025">
    <property type="entry name" value="DESMOGLEIN FAMILY MEMBER"/>
    <property type="match status" value="1"/>
</dbReference>
<evidence type="ECO:0000256" key="1">
    <source>
        <dbReference type="ARBA" id="ARBA00004370"/>
    </source>
</evidence>
<keyword evidence="7" id="KW-0472">Membrane</keyword>
<dbReference type="InterPro" id="IPR050971">
    <property type="entry name" value="Cadherin-domain_protein"/>
</dbReference>
<evidence type="ECO:0000256" key="5">
    <source>
        <dbReference type="ARBA" id="ARBA00022889"/>
    </source>
</evidence>
<dbReference type="GO" id="GO:0005911">
    <property type="term" value="C:cell-cell junction"/>
    <property type="evidence" value="ECO:0007669"/>
    <property type="project" value="TreeGrafter"/>
</dbReference>
<feature type="domain" description="Cadherin" evidence="9">
    <location>
        <begin position="148"/>
        <end position="251"/>
    </location>
</feature>